<dbReference type="RefSeq" id="WP_187013163.1">
    <property type="nucleotide sequence ID" value="NZ_JACOQI010000001.1"/>
</dbReference>
<reference evidence="1" key="1">
    <citation type="submission" date="2020-08" db="EMBL/GenBank/DDBJ databases">
        <title>Genome public.</title>
        <authorList>
            <person name="Liu C."/>
            <person name="Sun Q."/>
        </authorList>
    </citation>
    <scope>NUCLEOTIDE SEQUENCE</scope>
    <source>
        <strain evidence="1">BX15</strain>
    </source>
</reference>
<dbReference type="Gene3D" id="2.40.50.230">
    <property type="entry name" value="Gp5 N-terminal domain"/>
    <property type="match status" value="1"/>
</dbReference>
<dbReference type="EMBL" id="JACOQI010000001">
    <property type="protein sequence ID" value="MBC5768740.1"/>
    <property type="molecule type" value="Genomic_DNA"/>
</dbReference>
<protein>
    <submittedName>
        <fullName evidence="1">Uncharacterized protein</fullName>
    </submittedName>
</protein>
<accession>A0A923S5M9</accession>
<gene>
    <name evidence="1" type="ORF">H8Z83_00030</name>
</gene>
<sequence length="116" mass="13043">MDELQNILSRLVQTGTVTAVDSAKRRARVKFKDTGIISDWLYVIQHYGANFYIKPDAKHTHEITDTFTGGGTASEFPDHDHLPGSHLTYWMPKVNDRVLCLYLPVFNGDGFVLGGF</sequence>
<comment type="caution">
    <text evidence="1">The sequence shown here is derived from an EMBL/GenBank/DDBJ whole genome shotgun (WGS) entry which is preliminary data.</text>
</comment>
<dbReference type="AlphaFoldDB" id="A0A923S5M9"/>
<evidence type="ECO:0000313" key="2">
    <source>
        <dbReference type="Proteomes" id="UP000620327"/>
    </source>
</evidence>
<evidence type="ECO:0000313" key="1">
    <source>
        <dbReference type="EMBL" id="MBC5768740.1"/>
    </source>
</evidence>
<proteinExistence type="predicted"/>
<organism evidence="1 2">
    <name type="scientific">Dysosmobacter segnis</name>
    <dbReference type="NCBI Taxonomy" id="2763042"/>
    <lineage>
        <taxon>Bacteria</taxon>
        <taxon>Bacillati</taxon>
        <taxon>Bacillota</taxon>
        <taxon>Clostridia</taxon>
        <taxon>Eubacteriales</taxon>
        <taxon>Oscillospiraceae</taxon>
        <taxon>Dysosmobacter</taxon>
    </lineage>
</organism>
<dbReference type="Proteomes" id="UP000620327">
    <property type="component" value="Unassembled WGS sequence"/>
</dbReference>
<keyword evidence="2" id="KW-1185">Reference proteome</keyword>
<name>A0A923S5M9_9FIRM</name>
<dbReference type="InterPro" id="IPR037026">
    <property type="entry name" value="Vgr_OB-fold_dom_sf"/>
</dbReference>